<dbReference type="AlphaFoldDB" id="A0A382R7J2"/>
<feature type="non-terminal residue" evidence="5">
    <location>
        <position position="170"/>
    </location>
</feature>
<proteinExistence type="predicted"/>
<dbReference type="Pfam" id="PF02633">
    <property type="entry name" value="Creatininase"/>
    <property type="match status" value="1"/>
</dbReference>
<sequence>MYLKHMRPYQLKKAVVSSYPLLVPAGCIETHGPHMAIGHDTIIVEEICARIAKEIEVVIAPSFDYGPTGYALGSPEDGTIDPDYNAFGNHVKAILKNFCQMGFKKIYVIIMHQGMEAPLALAFKKASAELAFEGVLEKGYPRGWWGDENLKDEVGSVWSQIEVQPMILSP</sequence>
<dbReference type="SUPFAM" id="SSF102215">
    <property type="entry name" value="Creatininase"/>
    <property type="match status" value="1"/>
</dbReference>
<gene>
    <name evidence="5" type="ORF">METZ01_LOCUS346553</name>
</gene>
<dbReference type="GO" id="GO:0009231">
    <property type="term" value="P:riboflavin biosynthetic process"/>
    <property type="evidence" value="ECO:0007669"/>
    <property type="project" value="TreeGrafter"/>
</dbReference>
<keyword evidence="4" id="KW-0862">Zinc</keyword>
<comment type="cofactor">
    <cofactor evidence="1">
        <name>Zn(2+)</name>
        <dbReference type="ChEBI" id="CHEBI:29105"/>
    </cofactor>
</comment>
<keyword evidence="3" id="KW-0378">Hydrolase</keyword>
<dbReference type="InterPro" id="IPR003785">
    <property type="entry name" value="Creatininase/forma_Hydrolase"/>
</dbReference>
<name>A0A382R7J2_9ZZZZ</name>
<reference evidence="5" key="1">
    <citation type="submission" date="2018-05" db="EMBL/GenBank/DDBJ databases">
        <authorList>
            <person name="Lanie J.A."/>
            <person name="Ng W.-L."/>
            <person name="Kazmierczak K.M."/>
            <person name="Andrzejewski T.M."/>
            <person name="Davidsen T.M."/>
            <person name="Wayne K.J."/>
            <person name="Tettelin H."/>
            <person name="Glass J.I."/>
            <person name="Rusch D."/>
            <person name="Podicherti R."/>
            <person name="Tsui H.-C.T."/>
            <person name="Winkler M.E."/>
        </authorList>
    </citation>
    <scope>NUCLEOTIDE SEQUENCE</scope>
</reference>
<accession>A0A382R7J2</accession>
<dbReference type="EMBL" id="UINC01119687">
    <property type="protein sequence ID" value="SVC93699.1"/>
    <property type="molecule type" value="Genomic_DNA"/>
</dbReference>
<dbReference type="PANTHER" id="PTHR35005">
    <property type="entry name" value="3-DEHYDRO-SCYLLO-INOSOSE HYDROLASE"/>
    <property type="match status" value="1"/>
</dbReference>
<evidence type="ECO:0000256" key="4">
    <source>
        <dbReference type="ARBA" id="ARBA00022833"/>
    </source>
</evidence>
<evidence type="ECO:0000313" key="5">
    <source>
        <dbReference type="EMBL" id="SVC93699.1"/>
    </source>
</evidence>
<keyword evidence="2" id="KW-0479">Metal-binding</keyword>
<dbReference type="GO" id="GO:0046872">
    <property type="term" value="F:metal ion binding"/>
    <property type="evidence" value="ECO:0007669"/>
    <property type="project" value="UniProtKB-KW"/>
</dbReference>
<protein>
    <recommendedName>
        <fullName evidence="6">Creatininase family protein</fullName>
    </recommendedName>
</protein>
<evidence type="ECO:0008006" key="6">
    <source>
        <dbReference type="Google" id="ProtNLM"/>
    </source>
</evidence>
<dbReference type="InterPro" id="IPR024087">
    <property type="entry name" value="Creatininase-like_sf"/>
</dbReference>
<dbReference type="Gene3D" id="3.40.50.10310">
    <property type="entry name" value="Creatininase"/>
    <property type="match status" value="1"/>
</dbReference>
<organism evidence="5">
    <name type="scientific">marine metagenome</name>
    <dbReference type="NCBI Taxonomy" id="408172"/>
    <lineage>
        <taxon>unclassified sequences</taxon>
        <taxon>metagenomes</taxon>
        <taxon>ecological metagenomes</taxon>
    </lineage>
</organism>
<dbReference type="GO" id="GO:0016811">
    <property type="term" value="F:hydrolase activity, acting on carbon-nitrogen (but not peptide) bonds, in linear amides"/>
    <property type="evidence" value="ECO:0007669"/>
    <property type="project" value="TreeGrafter"/>
</dbReference>
<evidence type="ECO:0000256" key="1">
    <source>
        <dbReference type="ARBA" id="ARBA00001947"/>
    </source>
</evidence>
<evidence type="ECO:0000256" key="3">
    <source>
        <dbReference type="ARBA" id="ARBA00022801"/>
    </source>
</evidence>
<evidence type="ECO:0000256" key="2">
    <source>
        <dbReference type="ARBA" id="ARBA00022723"/>
    </source>
</evidence>
<dbReference type="PANTHER" id="PTHR35005:SF1">
    <property type="entry name" value="2-AMINO-5-FORMYLAMINO-6-RIBOSYLAMINOPYRIMIDIN-4(3H)-ONE 5'-MONOPHOSPHATE DEFORMYLASE"/>
    <property type="match status" value="1"/>
</dbReference>